<reference evidence="10" key="1">
    <citation type="journal article" date="2015" name="Nature">
        <title>Complex archaea that bridge the gap between prokaryotes and eukaryotes.</title>
        <authorList>
            <person name="Spang A."/>
            <person name="Saw J.H."/>
            <person name="Jorgensen S.L."/>
            <person name="Zaremba-Niedzwiedzka K."/>
            <person name="Martijn J."/>
            <person name="Lind A.E."/>
            <person name="van Eijk R."/>
            <person name="Schleper C."/>
            <person name="Guy L."/>
            <person name="Ettema T.J."/>
        </authorList>
    </citation>
    <scope>NUCLEOTIDE SEQUENCE</scope>
</reference>
<evidence type="ECO:0000313" key="10">
    <source>
        <dbReference type="EMBL" id="KKM65622.1"/>
    </source>
</evidence>
<evidence type="ECO:0000256" key="1">
    <source>
        <dbReference type="ARBA" id="ARBA00004653"/>
    </source>
</evidence>
<keyword evidence="7 9" id="KW-0472">Membrane</keyword>
<dbReference type="GO" id="GO:0016757">
    <property type="term" value="F:glycosyltransferase activity"/>
    <property type="evidence" value="ECO:0007669"/>
    <property type="project" value="UniProtKB-KW"/>
</dbReference>
<keyword evidence="4 9" id="KW-0812">Transmembrane</keyword>
<evidence type="ECO:0000256" key="4">
    <source>
        <dbReference type="ARBA" id="ARBA00022692"/>
    </source>
</evidence>
<keyword evidence="5 9" id="KW-1133">Transmembrane helix</keyword>
<dbReference type="PANTHER" id="PTHR32044">
    <property type="entry name" value="GLUCOMANNAN 4-BETA-MANNOSYLTRANSFERASE 9"/>
    <property type="match status" value="1"/>
</dbReference>
<dbReference type="FunFam" id="3.90.550.10:FF:000057">
    <property type="entry name" value="Glycosyltransferase-like protein, family 2"/>
    <property type="match status" value="1"/>
</dbReference>
<dbReference type="InterPro" id="IPR029044">
    <property type="entry name" value="Nucleotide-diphossugar_trans"/>
</dbReference>
<feature type="transmembrane region" description="Helical" evidence="9">
    <location>
        <begin position="325"/>
        <end position="344"/>
    </location>
</feature>
<dbReference type="Pfam" id="PF13641">
    <property type="entry name" value="Glyco_tranf_2_3"/>
    <property type="match status" value="1"/>
</dbReference>
<evidence type="ECO:0000256" key="3">
    <source>
        <dbReference type="ARBA" id="ARBA00022679"/>
    </source>
</evidence>
<evidence type="ECO:0000256" key="5">
    <source>
        <dbReference type="ARBA" id="ARBA00022989"/>
    </source>
</evidence>
<feature type="transmembrane region" description="Helical" evidence="9">
    <location>
        <begin position="441"/>
        <end position="466"/>
    </location>
</feature>
<keyword evidence="2" id="KW-0328">Glycosyltransferase</keyword>
<proteinExistence type="predicted"/>
<evidence type="ECO:0000256" key="7">
    <source>
        <dbReference type="ARBA" id="ARBA00023136"/>
    </source>
</evidence>
<dbReference type="EMBL" id="LAZR01010693">
    <property type="protein sequence ID" value="KKM65622.1"/>
    <property type="molecule type" value="Genomic_DNA"/>
</dbReference>
<organism evidence="10">
    <name type="scientific">marine sediment metagenome</name>
    <dbReference type="NCBI Taxonomy" id="412755"/>
    <lineage>
        <taxon>unclassified sequences</taxon>
        <taxon>metagenomes</taxon>
        <taxon>ecological metagenomes</taxon>
    </lineage>
</organism>
<gene>
    <name evidence="10" type="ORF">LCGC14_1489420</name>
</gene>
<feature type="transmembrane region" description="Helical" evidence="9">
    <location>
        <begin position="6"/>
        <end position="35"/>
    </location>
</feature>
<evidence type="ECO:0000256" key="2">
    <source>
        <dbReference type="ARBA" id="ARBA00022676"/>
    </source>
</evidence>
<dbReference type="GO" id="GO:0000139">
    <property type="term" value="C:Golgi membrane"/>
    <property type="evidence" value="ECO:0007669"/>
    <property type="project" value="UniProtKB-SubCell"/>
</dbReference>
<dbReference type="PANTHER" id="PTHR32044:SF80">
    <property type="entry name" value="XYLOGLUCAN GLYCOSYLTRANSFERASE 2-RELATED"/>
    <property type="match status" value="1"/>
</dbReference>
<feature type="transmembrane region" description="Helical" evidence="9">
    <location>
        <begin position="350"/>
        <end position="376"/>
    </location>
</feature>
<keyword evidence="3" id="KW-0808">Transferase</keyword>
<comment type="caution">
    <text evidence="10">The sequence shown here is derived from an EMBL/GenBank/DDBJ whole genome shotgun (WGS) entry which is preliminary data.</text>
</comment>
<protein>
    <submittedName>
        <fullName evidence="10">Uncharacterized protein</fullName>
    </submittedName>
</protein>
<comment type="subcellular location">
    <subcellularLocation>
        <location evidence="1">Golgi apparatus membrane</location>
        <topology evidence="1">Multi-pass membrane protein</topology>
    </subcellularLocation>
</comment>
<sequence>MDKVFLILILIFYCPAALWLFLYGINNYYMIYLFLRRAKRESSRNREFLKWFWSTRGRDKLPKVTTQLPIYNERHVVERLIKAVVDIDYPKELHEIQLLDDSTDETRDIVADLVSKYRSIGFNIKQIVRTNRSGFKAGALNKGLEEAEGEFLAIFDADFVPDKDFLYETIPFFYEGEKVALVQTRWGHINRDYSLLTIAQSIGMDGHFIIEQGARTWNGLYMNFNGTAGIWRKEAIIDAGGWHYDTLTEDLDLSYRAQLRGWNTKFLFDVVTPSELPVDINAYKSQQHRWAKGSIQTAKKVLPLIFKSEDSVIRKVEAFIHLNQYMVHPMMIVLALLSLPLILLLKPLVISISITMVSLLFLIFIGAIAPSFLYIISQRIGYKDWRKKCLFIPALMFIGCGVAINNTKAVLEALLNIKSDFIRTPKYGVIKRGRNMMAKGYTLPVRFFFVSEILLSIYCFIGFMQYTHNKKFIFGPFLLMYAMGFFYVGTLSLMQKFKGKIRC</sequence>
<name>A0A0F9M905_9ZZZZ</name>
<dbReference type="GO" id="GO:0071555">
    <property type="term" value="P:cell wall organization"/>
    <property type="evidence" value="ECO:0007669"/>
    <property type="project" value="UniProtKB-KW"/>
</dbReference>
<accession>A0A0F9M905</accession>
<dbReference type="SUPFAM" id="SSF53448">
    <property type="entry name" value="Nucleotide-diphospho-sugar transferases"/>
    <property type="match status" value="1"/>
</dbReference>
<evidence type="ECO:0000256" key="9">
    <source>
        <dbReference type="SAM" id="Phobius"/>
    </source>
</evidence>
<keyword evidence="8" id="KW-0961">Cell wall biogenesis/degradation</keyword>
<dbReference type="Gene3D" id="3.90.550.10">
    <property type="entry name" value="Spore Coat Polysaccharide Biosynthesis Protein SpsA, Chain A"/>
    <property type="match status" value="1"/>
</dbReference>
<evidence type="ECO:0000256" key="8">
    <source>
        <dbReference type="ARBA" id="ARBA00023316"/>
    </source>
</evidence>
<feature type="transmembrane region" description="Helical" evidence="9">
    <location>
        <begin position="472"/>
        <end position="494"/>
    </location>
</feature>
<dbReference type="AlphaFoldDB" id="A0A0F9M905"/>
<evidence type="ECO:0000256" key="6">
    <source>
        <dbReference type="ARBA" id="ARBA00023034"/>
    </source>
</evidence>
<keyword evidence="6" id="KW-0333">Golgi apparatus</keyword>